<evidence type="ECO:0000313" key="1">
    <source>
        <dbReference type="EMBL" id="MBO8440182.1"/>
    </source>
</evidence>
<organism evidence="1 2">
    <name type="scientific">Candidatus Aphodosoma intestinipullorum</name>
    <dbReference type="NCBI Taxonomy" id="2840674"/>
    <lineage>
        <taxon>Bacteria</taxon>
        <taxon>Pseudomonadati</taxon>
        <taxon>Bacteroidota</taxon>
        <taxon>Bacteroidia</taxon>
        <taxon>Bacteroidales</taxon>
        <taxon>Candidatus Aphodosoma</taxon>
    </lineage>
</organism>
<reference evidence="1" key="1">
    <citation type="submission" date="2020-10" db="EMBL/GenBank/DDBJ databases">
        <authorList>
            <person name="Gilroy R."/>
        </authorList>
    </citation>
    <scope>NUCLEOTIDE SEQUENCE</scope>
    <source>
        <strain evidence="1">3924</strain>
    </source>
</reference>
<dbReference type="InterPro" id="IPR016776">
    <property type="entry name" value="ApeP-like_dehydratase"/>
</dbReference>
<gene>
    <name evidence="1" type="ORF">IAC51_05970</name>
</gene>
<dbReference type="Proteomes" id="UP000712007">
    <property type="component" value="Unassembled WGS sequence"/>
</dbReference>
<proteinExistence type="predicted"/>
<dbReference type="Gene3D" id="3.10.129.10">
    <property type="entry name" value="Hotdog Thioesterase"/>
    <property type="match status" value="1"/>
</dbReference>
<dbReference type="InterPro" id="IPR029069">
    <property type="entry name" value="HotDog_dom_sf"/>
</dbReference>
<reference evidence="1" key="2">
    <citation type="journal article" date="2021" name="PeerJ">
        <title>Extensive microbial diversity within the chicken gut microbiome revealed by metagenomics and culture.</title>
        <authorList>
            <person name="Gilroy R."/>
            <person name="Ravi A."/>
            <person name="Getino M."/>
            <person name="Pursley I."/>
            <person name="Horton D.L."/>
            <person name="Alikhan N.F."/>
            <person name="Baker D."/>
            <person name="Gharbi K."/>
            <person name="Hall N."/>
            <person name="Watson M."/>
            <person name="Adriaenssens E.M."/>
            <person name="Foster-Nyarko E."/>
            <person name="Jarju S."/>
            <person name="Secka A."/>
            <person name="Antonio M."/>
            <person name="Oren A."/>
            <person name="Chaudhuri R.R."/>
            <person name="La Ragione R."/>
            <person name="Hildebrand F."/>
            <person name="Pallen M.J."/>
        </authorList>
    </citation>
    <scope>NUCLEOTIDE SEQUENCE</scope>
    <source>
        <strain evidence="1">3924</strain>
    </source>
</reference>
<sequence length="144" mass="15746">MQKECLYEGEDIKCFIPQREPIVMVDRLYEADDSHAETGLTLAPDNIFMQGGRFTEPGLIEHEAQSASVLAGYKAVKRGEPAPVGYIGEIKKCVIARLPKAGESLVTEIDIVSEVGDISLARAVTRVGGETVCECQMKIFITNE</sequence>
<protein>
    <submittedName>
        <fullName evidence="1">Hydroxymyristoyl-ACP dehydratase</fullName>
    </submittedName>
</protein>
<dbReference type="EMBL" id="JADIMV010000102">
    <property type="protein sequence ID" value="MBO8440182.1"/>
    <property type="molecule type" value="Genomic_DNA"/>
</dbReference>
<dbReference type="Pfam" id="PF22817">
    <property type="entry name" value="ApeP-like"/>
    <property type="match status" value="1"/>
</dbReference>
<comment type="caution">
    <text evidence="1">The sequence shown here is derived from an EMBL/GenBank/DDBJ whole genome shotgun (WGS) entry which is preliminary data.</text>
</comment>
<accession>A0A940DLJ1</accession>
<dbReference type="AlphaFoldDB" id="A0A940DLJ1"/>
<evidence type="ECO:0000313" key="2">
    <source>
        <dbReference type="Proteomes" id="UP000712007"/>
    </source>
</evidence>
<dbReference type="SUPFAM" id="SSF54637">
    <property type="entry name" value="Thioesterase/thiol ester dehydrase-isomerase"/>
    <property type="match status" value="1"/>
</dbReference>
<name>A0A940DLJ1_9BACT</name>